<evidence type="ECO:0000256" key="2">
    <source>
        <dbReference type="ARBA" id="ARBA00004496"/>
    </source>
</evidence>
<feature type="domain" description="tRNA methyltransferase TRMD/TRM10-type" evidence="19">
    <location>
        <begin position="1"/>
        <end position="216"/>
    </location>
</feature>
<comment type="caution">
    <text evidence="20">The sequence shown here is derived from an EMBL/GenBank/DDBJ whole genome shotgun (WGS) entry which is preliminary data.</text>
</comment>
<comment type="subcellular location">
    <subcellularLocation>
        <location evidence="2 15 17">Cytoplasm</location>
    </subcellularLocation>
</comment>
<comment type="catalytic activity">
    <reaction evidence="14 15 17">
        <text>guanosine(37) in tRNA + S-adenosyl-L-methionine = N(1)-methylguanosine(37) in tRNA + S-adenosyl-L-homocysteine + H(+)</text>
        <dbReference type="Rhea" id="RHEA:36899"/>
        <dbReference type="Rhea" id="RHEA-COMP:10145"/>
        <dbReference type="Rhea" id="RHEA-COMP:10147"/>
        <dbReference type="ChEBI" id="CHEBI:15378"/>
        <dbReference type="ChEBI" id="CHEBI:57856"/>
        <dbReference type="ChEBI" id="CHEBI:59789"/>
        <dbReference type="ChEBI" id="CHEBI:73542"/>
        <dbReference type="ChEBI" id="CHEBI:74269"/>
        <dbReference type="EC" id="2.1.1.228"/>
    </reaction>
</comment>
<evidence type="ECO:0000256" key="10">
    <source>
        <dbReference type="ARBA" id="ARBA00022691"/>
    </source>
</evidence>
<feature type="compositionally biased region" description="Polar residues" evidence="18">
    <location>
        <begin position="213"/>
        <end position="233"/>
    </location>
</feature>
<dbReference type="InterPro" id="IPR029028">
    <property type="entry name" value="Alpha/beta_knot_MTases"/>
</dbReference>
<evidence type="ECO:0000256" key="3">
    <source>
        <dbReference type="ARBA" id="ARBA00007630"/>
    </source>
</evidence>
<reference evidence="20 21" key="1">
    <citation type="journal article" date="2015" name="Nature">
        <title>rRNA introns, odd ribosomes, and small enigmatic genomes across a large radiation of phyla.</title>
        <authorList>
            <person name="Brown C.T."/>
            <person name="Hug L.A."/>
            <person name="Thomas B.C."/>
            <person name="Sharon I."/>
            <person name="Castelle C.J."/>
            <person name="Singh A."/>
            <person name="Wilkins M.J."/>
            <person name="Williams K.H."/>
            <person name="Banfield J.F."/>
        </authorList>
    </citation>
    <scope>NUCLEOTIDE SEQUENCE [LARGE SCALE GENOMIC DNA]</scope>
</reference>
<dbReference type="NCBIfam" id="TIGR00088">
    <property type="entry name" value="trmD"/>
    <property type="match status" value="1"/>
</dbReference>
<dbReference type="PANTHER" id="PTHR46417">
    <property type="entry name" value="TRNA (GUANINE-N(1)-)-METHYLTRANSFERASE"/>
    <property type="match status" value="1"/>
</dbReference>
<dbReference type="NCBIfam" id="NF000648">
    <property type="entry name" value="PRK00026.1"/>
    <property type="match status" value="1"/>
</dbReference>
<keyword evidence="8 15" id="KW-0489">Methyltransferase</keyword>
<dbReference type="PATRIC" id="fig|1618438.3.peg.284"/>
<evidence type="ECO:0000256" key="9">
    <source>
        <dbReference type="ARBA" id="ARBA00022679"/>
    </source>
</evidence>
<comment type="function">
    <text evidence="1 15 17">Specifically methylates guanosine-37 in various tRNAs.</text>
</comment>
<dbReference type="PANTHER" id="PTHR46417:SF1">
    <property type="entry name" value="TRNA (GUANINE-N(1)-)-METHYLTRANSFERASE"/>
    <property type="match status" value="1"/>
</dbReference>
<evidence type="ECO:0000256" key="13">
    <source>
        <dbReference type="ARBA" id="ARBA00033392"/>
    </source>
</evidence>
<comment type="subunit">
    <text evidence="4 15 17">Homodimer.</text>
</comment>
<dbReference type="CDD" id="cd18080">
    <property type="entry name" value="TrmD-like"/>
    <property type="match status" value="1"/>
</dbReference>
<dbReference type="PIRSF" id="PIRSF000386">
    <property type="entry name" value="tRNA_mtase"/>
    <property type="match status" value="1"/>
</dbReference>
<evidence type="ECO:0000313" key="20">
    <source>
        <dbReference type="EMBL" id="KKU80699.1"/>
    </source>
</evidence>
<dbReference type="EMBL" id="LCOQ01000012">
    <property type="protein sequence ID" value="KKU80699.1"/>
    <property type="molecule type" value="Genomic_DNA"/>
</dbReference>
<dbReference type="Gene3D" id="1.10.1270.20">
    <property type="entry name" value="tRNA(m1g37)methyltransferase, domain 2"/>
    <property type="match status" value="1"/>
</dbReference>
<feature type="binding site" evidence="15 16">
    <location>
        <begin position="133"/>
        <end position="138"/>
    </location>
    <ligand>
        <name>S-adenosyl-L-methionine</name>
        <dbReference type="ChEBI" id="CHEBI:59789"/>
    </ligand>
</feature>
<dbReference type="InterPro" id="IPR029026">
    <property type="entry name" value="tRNA_m1G_MTases_N"/>
</dbReference>
<evidence type="ECO:0000313" key="21">
    <source>
        <dbReference type="Proteomes" id="UP000034212"/>
    </source>
</evidence>
<dbReference type="Pfam" id="PF01746">
    <property type="entry name" value="tRNA_m1G_MT"/>
    <property type="match status" value="1"/>
</dbReference>
<evidence type="ECO:0000259" key="19">
    <source>
        <dbReference type="Pfam" id="PF01746"/>
    </source>
</evidence>
<dbReference type="FunFam" id="3.40.1280.10:FF:000001">
    <property type="entry name" value="tRNA (guanine-N(1)-)-methyltransferase"/>
    <property type="match status" value="1"/>
</dbReference>
<evidence type="ECO:0000256" key="16">
    <source>
        <dbReference type="PIRSR" id="PIRSR000386-1"/>
    </source>
</evidence>
<organism evidence="20 21">
    <name type="scientific">Candidatus Gottesmanbacteria bacterium GW2011_GWA1_47_8</name>
    <dbReference type="NCBI Taxonomy" id="1618438"/>
    <lineage>
        <taxon>Bacteria</taxon>
        <taxon>Candidatus Gottesmaniibacteriota</taxon>
    </lineage>
</organism>
<dbReference type="GO" id="GO:0052906">
    <property type="term" value="F:tRNA (guanine(37)-N1)-methyltransferase activity"/>
    <property type="evidence" value="ECO:0007669"/>
    <property type="project" value="UniProtKB-UniRule"/>
</dbReference>
<evidence type="ECO:0000256" key="8">
    <source>
        <dbReference type="ARBA" id="ARBA00022603"/>
    </source>
</evidence>
<evidence type="ECO:0000256" key="4">
    <source>
        <dbReference type="ARBA" id="ARBA00011738"/>
    </source>
</evidence>
<keyword evidence="11 15" id="KW-0819">tRNA processing</keyword>
<evidence type="ECO:0000256" key="5">
    <source>
        <dbReference type="ARBA" id="ARBA00012807"/>
    </source>
</evidence>
<feature type="binding site" evidence="15 16">
    <location>
        <position position="114"/>
    </location>
    <ligand>
        <name>S-adenosyl-L-methionine</name>
        <dbReference type="ChEBI" id="CHEBI:59789"/>
    </ligand>
</feature>
<keyword evidence="10 15" id="KW-0949">S-adenosyl-L-methionine</keyword>
<dbReference type="GO" id="GO:0005829">
    <property type="term" value="C:cytosol"/>
    <property type="evidence" value="ECO:0007669"/>
    <property type="project" value="TreeGrafter"/>
</dbReference>
<keyword evidence="9 15" id="KW-0808">Transferase</keyword>
<evidence type="ECO:0000256" key="7">
    <source>
        <dbReference type="ARBA" id="ARBA00022490"/>
    </source>
</evidence>
<name>A0A0G1TFZ7_9BACT</name>
<evidence type="ECO:0000256" key="1">
    <source>
        <dbReference type="ARBA" id="ARBA00002634"/>
    </source>
</evidence>
<evidence type="ECO:0000256" key="15">
    <source>
        <dbReference type="HAMAP-Rule" id="MF_00605"/>
    </source>
</evidence>
<comment type="similarity">
    <text evidence="3 15 17">Belongs to the RNA methyltransferase TrmD family.</text>
</comment>
<evidence type="ECO:0000256" key="12">
    <source>
        <dbReference type="ARBA" id="ARBA00029736"/>
    </source>
</evidence>
<sequence length="254" mass="28452">MQIKILTLFPEMFAGPFEYSIIKRAQEKKIVSLDIINIRDFALDRYKTVDDHPYGGGQGMIMRVDIIDSAISNVKSQMSNKKFKTILLDPIGIPYTQKKAQELSELDNLILVCGHYEGVDERIRGLVDEQISIGDYILSGGEIPTMILVDSIVRLVPGVLRDAHTSEDESFSSGLLEYPQYTRPDVYKDRKVPEVLRSGNHKQIESWKKQQAKTRTGSLPTSQDADRQSSPGPSQGVKGFCFGAKKAGPFSRRV</sequence>
<dbReference type="HAMAP" id="MF_00605">
    <property type="entry name" value="TrmD"/>
    <property type="match status" value="1"/>
</dbReference>
<proteinExistence type="inferred from homology"/>
<gene>
    <name evidence="15" type="primary">trmD</name>
    <name evidence="20" type="ORF">UY08_C0012G0018</name>
</gene>
<accession>A0A0G1TFZ7</accession>
<evidence type="ECO:0000256" key="14">
    <source>
        <dbReference type="ARBA" id="ARBA00047783"/>
    </source>
</evidence>
<dbReference type="InterPro" id="IPR002649">
    <property type="entry name" value="tRNA_m1G_MeTrfase_TrmD"/>
</dbReference>
<keyword evidence="7 15" id="KW-0963">Cytoplasm</keyword>
<dbReference type="GO" id="GO:0002939">
    <property type="term" value="P:tRNA N1-guanine methylation"/>
    <property type="evidence" value="ECO:0007669"/>
    <property type="project" value="TreeGrafter"/>
</dbReference>
<evidence type="ECO:0000256" key="11">
    <source>
        <dbReference type="ARBA" id="ARBA00022694"/>
    </source>
</evidence>
<dbReference type="AlphaFoldDB" id="A0A0G1TFZ7"/>
<dbReference type="Gene3D" id="3.40.1280.10">
    <property type="match status" value="1"/>
</dbReference>
<dbReference type="EC" id="2.1.1.228" evidence="5 15"/>
<dbReference type="InterPro" id="IPR016009">
    <property type="entry name" value="tRNA_MeTrfase_TRMD/TRM10"/>
</dbReference>
<feature type="region of interest" description="Disordered" evidence="18">
    <location>
        <begin position="192"/>
        <end position="254"/>
    </location>
</feature>
<dbReference type="SUPFAM" id="SSF75217">
    <property type="entry name" value="alpha/beta knot"/>
    <property type="match status" value="1"/>
</dbReference>
<dbReference type="InterPro" id="IPR023148">
    <property type="entry name" value="tRNA_m1G_MeTrfase_C_sf"/>
</dbReference>
<evidence type="ECO:0000256" key="17">
    <source>
        <dbReference type="RuleBase" id="RU003464"/>
    </source>
</evidence>
<protein>
    <recommendedName>
        <fullName evidence="6 15">tRNA (guanine-N(1)-)-methyltransferase</fullName>
        <ecNumber evidence="5 15">2.1.1.228</ecNumber>
    </recommendedName>
    <alternativeName>
        <fullName evidence="12 15">M1G-methyltransferase</fullName>
    </alternativeName>
    <alternativeName>
        <fullName evidence="13 15">tRNA [GM37] methyltransferase</fullName>
    </alternativeName>
</protein>
<evidence type="ECO:0000256" key="6">
    <source>
        <dbReference type="ARBA" id="ARBA00014679"/>
    </source>
</evidence>
<evidence type="ECO:0000256" key="18">
    <source>
        <dbReference type="SAM" id="MobiDB-lite"/>
    </source>
</evidence>
<dbReference type="Proteomes" id="UP000034212">
    <property type="component" value="Unassembled WGS sequence"/>
</dbReference>